<gene>
    <name evidence="1" type="ORF">BJ322DRAFT_1026442</name>
</gene>
<sequence length="177" mass="19968">MARSPAVDALIAELGFHPFSIELIARYTRENSWDEQMLLKAWGDKKGVLGKSYYQSLKSTIEPMFCSPMIKTLGSKTRDVLGAIACFPGIREYHLEDFFRGVGGVREVVDVLCKYSLVQRRDGVLEMLSPLRSYFLVSMIVYAETEEVFSWGPDCMAAEGRTFFSFGLFHGCPVIIL</sequence>
<keyword evidence="2" id="KW-1185">Reference proteome</keyword>
<reference evidence="1" key="1">
    <citation type="journal article" date="2020" name="Nat. Commun.">
        <title>Large-scale genome sequencing of mycorrhizal fungi provides insights into the early evolution of symbiotic traits.</title>
        <authorList>
            <person name="Miyauchi S."/>
            <person name="Kiss E."/>
            <person name="Kuo A."/>
            <person name="Drula E."/>
            <person name="Kohler A."/>
            <person name="Sanchez-Garcia M."/>
            <person name="Morin E."/>
            <person name="Andreopoulos B."/>
            <person name="Barry K.W."/>
            <person name="Bonito G."/>
            <person name="Buee M."/>
            <person name="Carver A."/>
            <person name="Chen C."/>
            <person name="Cichocki N."/>
            <person name="Clum A."/>
            <person name="Culley D."/>
            <person name="Crous P.W."/>
            <person name="Fauchery L."/>
            <person name="Girlanda M."/>
            <person name="Hayes R.D."/>
            <person name="Keri Z."/>
            <person name="LaButti K."/>
            <person name="Lipzen A."/>
            <person name="Lombard V."/>
            <person name="Magnuson J."/>
            <person name="Maillard F."/>
            <person name="Murat C."/>
            <person name="Nolan M."/>
            <person name="Ohm R.A."/>
            <person name="Pangilinan J."/>
            <person name="Pereira M.F."/>
            <person name="Perotto S."/>
            <person name="Peter M."/>
            <person name="Pfister S."/>
            <person name="Riley R."/>
            <person name="Sitrit Y."/>
            <person name="Stielow J.B."/>
            <person name="Szollosi G."/>
            <person name="Zifcakova L."/>
            <person name="Stursova M."/>
            <person name="Spatafora J.W."/>
            <person name="Tedersoo L."/>
            <person name="Vaario L.M."/>
            <person name="Yamada A."/>
            <person name="Yan M."/>
            <person name="Wang P."/>
            <person name="Xu J."/>
            <person name="Bruns T."/>
            <person name="Baldrian P."/>
            <person name="Vilgalys R."/>
            <person name="Dunand C."/>
            <person name="Henrissat B."/>
            <person name="Grigoriev I.V."/>
            <person name="Hibbett D."/>
            <person name="Nagy L.G."/>
            <person name="Martin F.M."/>
        </authorList>
    </citation>
    <scope>NUCLEOTIDE SEQUENCE</scope>
    <source>
        <strain evidence="1">UH-Tt-Lm1</strain>
    </source>
</reference>
<dbReference type="Proteomes" id="UP000736335">
    <property type="component" value="Unassembled WGS sequence"/>
</dbReference>
<organism evidence="1 2">
    <name type="scientific">Thelephora terrestris</name>
    <dbReference type="NCBI Taxonomy" id="56493"/>
    <lineage>
        <taxon>Eukaryota</taxon>
        <taxon>Fungi</taxon>
        <taxon>Dikarya</taxon>
        <taxon>Basidiomycota</taxon>
        <taxon>Agaricomycotina</taxon>
        <taxon>Agaricomycetes</taxon>
        <taxon>Thelephorales</taxon>
        <taxon>Thelephoraceae</taxon>
        <taxon>Thelephora</taxon>
    </lineage>
</organism>
<name>A0A9P6HQG6_9AGAM</name>
<evidence type="ECO:0000313" key="2">
    <source>
        <dbReference type="Proteomes" id="UP000736335"/>
    </source>
</evidence>
<protein>
    <submittedName>
        <fullName evidence="1">Uncharacterized protein</fullName>
    </submittedName>
</protein>
<dbReference type="EMBL" id="WIUZ02000001">
    <property type="protein sequence ID" value="KAF9791977.1"/>
    <property type="molecule type" value="Genomic_DNA"/>
</dbReference>
<reference evidence="1" key="2">
    <citation type="submission" date="2020-11" db="EMBL/GenBank/DDBJ databases">
        <authorList>
            <consortium name="DOE Joint Genome Institute"/>
            <person name="Kuo A."/>
            <person name="Miyauchi S."/>
            <person name="Kiss E."/>
            <person name="Drula E."/>
            <person name="Kohler A."/>
            <person name="Sanchez-Garcia M."/>
            <person name="Andreopoulos B."/>
            <person name="Barry K.W."/>
            <person name="Bonito G."/>
            <person name="Buee M."/>
            <person name="Carver A."/>
            <person name="Chen C."/>
            <person name="Cichocki N."/>
            <person name="Clum A."/>
            <person name="Culley D."/>
            <person name="Crous P.W."/>
            <person name="Fauchery L."/>
            <person name="Girlanda M."/>
            <person name="Hayes R."/>
            <person name="Keri Z."/>
            <person name="Labutti K."/>
            <person name="Lipzen A."/>
            <person name="Lombard V."/>
            <person name="Magnuson J."/>
            <person name="Maillard F."/>
            <person name="Morin E."/>
            <person name="Murat C."/>
            <person name="Nolan M."/>
            <person name="Ohm R."/>
            <person name="Pangilinan J."/>
            <person name="Pereira M."/>
            <person name="Perotto S."/>
            <person name="Peter M."/>
            <person name="Riley R."/>
            <person name="Sitrit Y."/>
            <person name="Stielow B."/>
            <person name="Szollosi G."/>
            <person name="Zifcakova L."/>
            <person name="Stursova M."/>
            <person name="Spatafora J.W."/>
            <person name="Tedersoo L."/>
            <person name="Vaario L.-M."/>
            <person name="Yamada A."/>
            <person name="Yan M."/>
            <person name="Wang P."/>
            <person name="Xu J."/>
            <person name="Bruns T."/>
            <person name="Baldrian P."/>
            <person name="Vilgalys R."/>
            <person name="Henrissat B."/>
            <person name="Grigoriev I.V."/>
            <person name="Hibbett D."/>
            <person name="Nagy L.G."/>
            <person name="Martin F.M."/>
        </authorList>
    </citation>
    <scope>NUCLEOTIDE SEQUENCE</scope>
    <source>
        <strain evidence="1">UH-Tt-Lm1</strain>
    </source>
</reference>
<proteinExistence type="predicted"/>
<evidence type="ECO:0000313" key="1">
    <source>
        <dbReference type="EMBL" id="KAF9791977.1"/>
    </source>
</evidence>
<comment type="caution">
    <text evidence="1">The sequence shown here is derived from an EMBL/GenBank/DDBJ whole genome shotgun (WGS) entry which is preliminary data.</text>
</comment>
<accession>A0A9P6HQG6</accession>
<dbReference type="AlphaFoldDB" id="A0A9P6HQG6"/>